<reference evidence="2 3" key="1">
    <citation type="submission" date="2015-01" db="EMBL/GenBank/DDBJ databases">
        <title>Evolution of Trichinella species and genotypes.</title>
        <authorList>
            <person name="Korhonen P.K."/>
            <person name="Edoardo P."/>
            <person name="Giuseppe L.R."/>
            <person name="Gasser R.B."/>
        </authorList>
    </citation>
    <scope>NUCLEOTIDE SEQUENCE [LARGE SCALE GENOMIC DNA]</scope>
    <source>
        <strain evidence="2">ISS37</strain>
    </source>
</reference>
<dbReference type="AlphaFoldDB" id="A0A0V0S929"/>
<dbReference type="OrthoDB" id="5928670at2759"/>
<feature type="region of interest" description="Disordered" evidence="1">
    <location>
        <begin position="480"/>
        <end position="515"/>
    </location>
</feature>
<accession>A0A0V0S929</accession>
<comment type="caution">
    <text evidence="2">The sequence shown here is derived from an EMBL/GenBank/DDBJ whole genome shotgun (WGS) entry which is preliminary data.</text>
</comment>
<organism evidence="2 3">
    <name type="scientific">Trichinella nelsoni</name>
    <dbReference type="NCBI Taxonomy" id="6336"/>
    <lineage>
        <taxon>Eukaryota</taxon>
        <taxon>Metazoa</taxon>
        <taxon>Ecdysozoa</taxon>
        <taxon>Nematoda</taxon>
        <taxon>Enoplea</taxon>
        <taxon>Dorylaimia</taxon>
        <taxon>Trichinellida</taxon>
        <taxon>Trichinellidae</taxon>
        <taxon>Trichinella</taxon>
    </lineage>
</organism>
<dbReference type="EMBL" id="JYDL01000025">
    <property type="protein sequence ID" value="KRX23261.1"/>
    <property type="molecule type" value="Genomic_DNA"/>
</dbReference>
<proteinExistence type="predicted"/>
<protein>
    <submittedName>
        <fullName evidence="2">Uncharacterized protein</fullName>
    </submittedName>
</protein>
<name>A0A0V0S929_9BILA</name>
<sequence>MLLLCLPENDNVIEIDHTCFLRQSPQRFLHQTLKRRQNVVEFERHDAELEESQRCGKRRLLSAFRDFDLPVAGRQIERAEPLGPCQRIQRIVYWWDGLSIGTRHGVQSTLVNAEPRGTVFLPNQHYRLGKASRWQLHRLGPSGLDAVLDKARPAYSPRTLRSVYPGTCPIITPVCAGPCIKSHTLWLGHNRAADAGLPGSGWVVLDPHLRAVHPGNFLSLPFDCPNEQVEEVRSQDAGISRVLTTITGTRPLQRPSCNGTTPTPLMHIRRPSASSIVPVSVSKGSPPEAICQRDSGITEATALVSSSKENLVPLSLPFTRGVSSACSPAMDNTRRVPGPPLCVPVGSRWVQHLSWGQLRRSRRLLLFQLQRNLPHLAYQVVDGLGRFGLLRLWVAASELRQGLTVPAAASPYTPASRLFPVPRGHVLIPRLCVQPLPPLGRISRWFSPSVDAGRGTARSDVLSTLPGLTQQVASDHAVVRGRNSAGAESLPASAATQRSPCPGEKPRTGNSRHLGTPMASFLGQAPIVTNRSLEQAHSLPPSCYLRVRRYLVTGQY</sequence>
<evidence type="ECO:0000313" key="3">
    <source>
        <dbReference type="Proteomes" id="UP000054630"/>
    </source>
</evidence>
<dbReference type="Proteomes" id="UP000054630">
    <property type="component" value="Unassembled WGS sequence"/>
</dbReference>
<evidence type="ECO:0000256" key="1">
    <source>
        <dbReference type="SAM" id="MobiDB-lite"/>
    </source>
</evidence>
<keyword evidence="3" id="KW-1185">Reference proteome</keyword>
<gene>
    <name evidence="2" type="ORF">T07_10422</name>
</gene>
<evidence type="ECO:0000313" key="2">
    <source>
        <dbReference type="EMBL" id="KRX23261.1"/>
    </source>
</evidence>